<keyword evidence="3" id="KW-1185">Reference proteome</keyword>
<accession>A0ABQ4PG67</accession>
<dbReference type="RefSeq" id="WP_119978587.1">
    <property type="nucleotide sequence ID" value="NZ_BPFB01000016.1"/>
</dbReference>
<evidence type="ECO:0000313" key="2">
    <source>
        <dbReference type="EMBL" id="GIU46533.1"/>
    </source>
</evidence>
<name>A0ABQ4PG67_9GAMM</name>
<dbReference type="SUPFAM" id="SSF46955">
    <property type="entry name" value="Putative DNA-binding domain"/>
    <property type="match status" value="1"/>
</dbReference>
<sequence length="69" mass="8213">MTHITKDYLAQYLDENRLVKKPELQRLLGISRSTLGRWIKSGQFPPPVLIQSGRSFWRFKDIDQWLPNK</sequence>
<dbReference type="EMBL" id="BPFB01000016">
    <property type="protein sequence ID" value="GIU46533.1"/>
    <property type="molecule type" value="Genomic_DNA"/>
</dbReference>
<reference evidence="2 3" key="1">
    <citation type="submission" date="2021-05" db="EMBL/GenBank/DDBJ databases">
        <title>Molecular characterization for Shewanella algae harboring chromosomal blaOXA-55-like strains isolated from clinical and environment sample.</title>
        <authorList>
            <person name="Ohama Y."/>
            <person name="Aoki K."/>
            <person name="Harada S."/>
            <person name="Moriya K."/>
            <person name="Ishii Y."/>
            <person name="Tateda K."/>
        </authorList>
    </citation>
    <scope>NUCLEOTIDE SEQUENCE [LARGE SCALE GENOMIC DNA]</scope>
    <source>
        <strain evidence="2 3">LMG 23746</strain>
    </source>
</reference>
<protein>
    <recommendedName>
        <fullName evidence="1">Helix-turn-helix domain-containing protein</fullName>
    </recommendedName>
</protein>
<proteinExistence type="predicted"/>
<dbReference type="InterPro" id="IPR041657">
    <property type="entry name" value="HTH_17"/>
</dbReference>
<dbReference type="Gene3D" id="1.10.238.160">
    <property type="match status" value="1"/>
</dbReference>
<comment type="caution">
    <text evidence="2">The sequence shown here is derived from an EMBL/GenBank/DDBJ whole genome shotgun (WGS) entry which is preliminary data.</text>
</comment>
<organism evidence="2 3">
    <name type="scientific">Shewanella algidipiscicola</name>
    <dbReference type="NCBI Taxonomy" id="614070"/>
    <lineage>
        <taxon>Bacteria</taxon>
        <taxon>Pseudomonadati</taxon>
        <taxon>Pseudomonadota</taxon>
        <taxon>Gammaproteobacteria</taxon>
        <taxon>Alteromonadales</taxon>
        <taxon>Shewanellaceae</taxon>
        <taxon>Shewanella</taxon>
    </lineage>
</organism>
<evidence type="ECO:0000313" key="3">
    <source>
        <dbReference type="Proteomes" id="UP000761574"/>
    </source>
</evidence>
<dbReference type="Pfam" id="PF12728">
    <property type="entry name" value="HTH_17"/>
    <property type="match status" value="1"/>
</dbReference>
<dbReference type="InterPro" id="IPR009061">
    <property type="entry name" value="DNA-bd_dom_put_sf"/>
</dbReference>
<evidence type="ECO:0000259" key="1">
    <source>
        <dbReference type="Pfam" id="PF12728"/>
    </source>
</evidence>
<feature type="domain" description="Helix-turn-helix" evidence="1">
    <location>
        <begin position="22"/>
        <end position="66"/>
    </location>
</feature>
<dbReference type="Proteomes" id="UP000761574">
    <property type="component" value="Unassembled WGS sequence"/>
</dbReference>
<gene>
    <name evidence="2" type="ORF">TUM4630_17280</name>
</gene>